<evidence type="ECO:0000256" key="2">
    <source>
        <dbReference type="ARBA" id="ARBA00022729"/>
    </source>
</evidence>
<gene>
    <name evidence="4" type="ORF">SAMN05421852_1384</name>
</gene>
<dbReference type="PROSITE" id="PS51257">
    <property type="entry name" value="PROKAR_LIPOPROTEIN"/>
    <property type="match status" value="1"/>
</dbReference>
<organism evidence="4 5">
    <name type="scientific">Thermoflavimicrobium dichotomicum</name>
    <dbReference type="NCBI Taxonomy" id="46223"/>
    <lineage>
        <taxon>Bacteria</taxon>
        <taxon>Bacillati</taxon>
        <taxon>Bacillota</taxon>
        <taxon>Bacilli</taxon>
        <taxon>Bacillales</taxon>
        <taxon>Thermoactinomycetaceae</taxon>
        <taxon>Thermoflavimicrobium</taxon>
    </lineage>
</organism>
<keyword evidence="5" id="KW-1185">Reference proteome</keyword>
<evidence type="ECO:0000313" key="5">
    <source>
        <dbReference type="Proteomes" id="UP000199545"/>
    </source>
</evidence>
<name>A0A1I3V8X1_9BACL</name>
<dbReference type="InterPro" id="IPR013456">
    <property type="entry name" value="XylF"/>
</dbReference>
<dbReference type="InterPro" id="IPR025997">
    <property type="entry name" value="SBP_2_dom"/>
</dbReference>
<accession>A0A1I3V8X1</accession>
<dbReference type="CDD" id="cd19991">
    <property type="entry name" value="PBP1_ABC_xylose_binding"/>
    <property type="match status" value="1"/>
</dbReference>
<evidence type="ECO:0000259" key="3">
    <source>
        <dbReference type="Pfam" id="PF13407"/>
    </source>
</evidence>
<evidence type="ECO:0000313" key="4">
    <source>
        <dbReference type="EMBL" id="SFJ91622.1"/>
    </source>
</evidence>
<proteinExistence type="predicted"/>
<dbReference type="Proteomes" id="UP000199545">
    <property type="component" value="Unassembled WGS sequence"/>
</dbReference>
<dbReference type="PANTHER" id="PTHR30036:SF1">
    <property type="entry name" value="D-XYLOSE-BINDING PERIPLASMIC PROTEIN"/>
    <property type="match status" value="1"/>
</dbReference>
<dbReference type="GO" id="GO:0030288">
    <property type="term" value="C:outer membrane-bounded periplasmic space"/>
    <property type="evidence" value="ECO:0007669"/>
    <property type="project" value="TreeGrafter"/>
</dbReference>
<feature type="domain" description="Periplasmic binding protein" evidence="3">
    <location>
        <begin position="54"/>
        <end position="315"/>
    </location>
</feature>
<dbReference type="PANTHER" id="PTHR30036">
    <property type="entry name" value="D-XYLOSE-BINDING PERIPLASMIC PROTEIN"/>
    <property type="match status" value="1"/>
</dbReference>
<dbReference type="Gene3D" id="3.40.50.2300">
    <property type="match status" value="2"/>
</dbReference>
<dbReference type="GO" id="GO:0015753">
    <property type="term" value="P:D-xylose transmembrane transport"/>
    <property type="evidence" value="ECO:0007669"/>
    <property type="project" value="InterPro"/>
</dbReference>
<evidence type="ECO:0000256" key="1">
    <source>
        <dbReference type="ARBA" id="ARBA00004196"/>
    </source>
</evidence>
<dbReference type="InterPro" id="IPR050555">
    <property type="entry name" value="Bact_Solute-Bind_Prot2"/>
</dbReference>
<protein>
    <submittedName>
        <fullName evidence="4">D-xylose transport system substrate-binding protein</fullName>
    </submittedName>
</protein>
<keyword evidence="2" id="KW-0732">Signal</keyword>
<dbReference type="AlphaFoldDB" id="A0A1I3V8X1"/>
<comment type="subcellular location">
    <subcellularLocation>
        <location evidence="1">Cell envelope</location>
    </subcellularLocation>
</comment>
<dbReference type="InterPro" id="IPR028082">
    <property type="entry name" value="Peripla_BP_I"/>
</dbReference>
<dbReference type="SUPFAM" id="SSF53822">
    <property type="entry name" value="Periplasmic binding protein-like I"/>
    <property type="match status" value="1"/>
</dbReference>
<dbReference type="EMBL" id="FORR01000038">
    <property type="protein sequence ID" value="SFJ91622.1"/>
    <property type="molecule type" value="Genomic_DNA"/>
</dbReference>
<sequence>MAKDGVREMHKWLRRLKMGMLAITVGTLMTGCKILITGQEVAKQAKKKDNQILIGFSMDTLREERWQKDKAIFEQKVKELGGDVKTLSANGDDNLQLSQAEQLISQGVDVLVVNPHNSKTTAAIVNKAHKEGIPVIAYDRLIMNADVDLYVTFDNVKVGELQAKAVVDHMAKESKGNMVYLGGADTDNNAKLFREGAMKVLKAEESKGKIKIVYDQYTKDWKPEEAMKNMENALTANKNNVQGVVAANDGVAGGAIQALSAQGLVGKVPVSGQDADLAACQRIAEGKQTMTVYKPIKSIASKAAELAVALAKGEKIEVKNKVHNGKINVPSVFLEPVVVTKDNLVQTVIRDGFHRMEEVYKNVPKDQWPK</sequence>
<dbReference type="NCBIfam" id="TIGR02634">
    <property type="entry name" value="xylF"/>
    <property type="match status" value="1"/>
</dbReference>
<dbReference type="GO" id="GO:0048029">
    <property type="term" value="F:monosaccharide binding"/>
    <property type="evidence" value="ECO:0007669"/>
    <property type="project" value="InterPro"/>
</dbReference>
<reference evidence="4 5" key="1">
    <citation type="submission" date="2016-10" db="EMBL/GenBank/DDBJ databases">
        <authorList>
            <person name="de Groot N.N."/>
        </authorList>
    </citation>
    <scope>NUCLEOTIDE SEQUENCE [LARGE SCALE GENOMIC DNA]</scope>
    <source>
        <strain evidence="4 5">DSM 44778</strain>
    </source>
</reference>
<dbReference type="STRING" id="46223.SAMN05421852_1384"/>
<dbReference type="Pfam" id="PF13407">
    <property type="entry name" value="Peripla_BP_4"/>
    <property type="match status" value="1"/>
</dbReference>